<gene>
    <name evidence="1" type="ORF">FMOSSE_LOCUS4990</name>
</gene>
<keyword evidence="2" id="KW-1185">Reference proteome</keyword>
<sequence length="44" mass="4897">MQLELLFYGVRATSQNNAIPASPKDESTDCLQGYEWVHAPSNSK</sequence>
<protein>
    <submittedName>
        <fullName evidence="1">1259_t:CDS:1</fullName>
    </submittedName>
</protein>
<comment type="caution">
    <text evidence="1">The sequence shown here is derived from an EMBL/GenBank/DDBJ whole genome shotgun (WGS) entry which is preliminary data.</text>
</comment>
<evidence type="ECO:0000313" key="2">
    <source>
        <dbReference type="Proteomes" id="UP000789375"/>
    </source>
</evidence>
<dbReference type="AlphaFoldDB" id="A0A9N9A7F0"/>
<dbReference type="Proteomes" id="UP000789375">
    <property type="component" value="Unassembled WGS sequence"/>
</dbReference>
<organism evidence="1 2">
    <name type="scientific">Funneliformis mosseae</name>
    <name type="common">Endomycorrhizal fungus</name>
    <name type="synonym">Glomus mosseae</name>
    <dbReference type="NCBI Taxonomy" id="27381"/>
    <lineage>
        <taxon>Eukaryota</taxon>
        <taxon>Fungi</taxon>
        <taxon>Fungi incertae sedis</taxon>
        <taxon>Mucoromycota</taxon>
        <taxon>Glomeromycotina</taxon>
        <taxon>Glomeromycetes</taxon>
        <taxon>Glomerales</taxon>
        <taxon>Glomeraceae</taxon>
        <taxon>Funneliformis</taxon>
    </lineage>
</organism>
<dbReference type="EMBL" id="CAJVPP010000894">
    <property type="protein sequence ID" value="CAG8520162.1"/>
    <property type="molecule type" value="Genomic_DNA"/>
</dbReference>
<name>A0A9N9A7F0_FUNMO</name>
<proteinExistence type="predicted"/>
<evidence type="ECO:0000313" key="1">
    <source>
        <dbReference type="EMBL" id="CAG8520162.1"/>
    </source>
</evidence>
<accession>A0A9N9A7F0</accession>
<reference evidence="1" key="1">
    <citation type="submission" date="2021-06" db="EMBL/GenBank/DDBJ databases">
        <authorList>
            <person name="Kallberg Y."/>
            <person name="Tangrot J."/>
            <person name="Rosling A."/>
        </authorList>
    </citation>
    <scope>NUCLEOTIDE SEQUENCE</scope>
    <source>
        <strain evidence="1">87-6 pot B 2015</strain>
    </source>
</reference>